<dbReference type="Gene3D" id="1.10.472.10">
    <property type="entry name" value="Cyclin-like"/>
    <property type="match status" value="1"/>
</dbReference>
<dbReference type="Proteomes" id="UP000799438">
    <property type="component" value="Unassembled WGS sequence"/>
</dbReference>
<evidence type="ECO:0000256" key="4">
    <source>
        <dbReference type="ARBA" id="ARBA00023015"/>
    </source>
</evidence>
<dbReference type="PRINTS" id="PR00685">
    <property type="entry name" value="TIFACTORIIB"/>
</dbReference>
<dbReference type="GO" id="GO:0097550">
    <property type="term" value="C:transcription preinitiation complex"/>
    <property type="evidence" value="ECO:0007669"/>
    <property type="project" value="TreeGrafter"/>
</dbReference>
<dbReference type="GeneID" id="54296143"/>
<dbReference type="Gene3D" id="1.10.472.170">
    <property type="match status" value="1"/>
</dbReference>
<dbReference type="GO" id="GO:0005634">
    <property type="term" value="C:nucleus"/>
    <property type="evidence" value="ECO:0007669"/>
    <property type="project" value="TreeGrafter"/>
</dbReference>
<dbReference type="InterPro" id="IPR036915">
    <property type="entry name" value="Cyclin-like_sf"/>
</dbReference>
<sequence length="364" mass="39951">MVAPAVLSPGEVRPDVAAPIKPEDVEYQDNFSIHLICEDCREMPPNLVEEFSSGDTVCGTCGLVLSARVVDTRSEWRTFSNDDQNGDDPSRVGDAANPLLHGPQLETNISFADGNNARNKELRAAQTKSTADKSNKTLLQAYRLIGEKCDQWQLSSSITDTAKHMFKMADDSRAFKSKSVDAIVAGCIFLSCRQNNNPRSFRELHHLTGVPKKDIGRVFKQLDSFFNKQNRTGNALITGGQVIPGDAYKSREATSAPELCRRYCNALGMRARPVMLAQSLAERMVQRGCLAGRSPLSACAACIFMLSHLIGQPLSPRDIAPVAGVSDGTIRTAYKLLYNFRETLLIEDDWAKEKGLDVSKLPAV</sequence>
<organism evidence="12 13">
    <name type="scientific">Aplosporella prunicola CBS 121167</name>
    <dbReference type="NCBI Taxonomy" id="1176127"/>
    <lineage>
        <taxon>Eukaryota</taxon>
        <taxon>Fungi</taxon>
        <taxon>Dikarya</taxon>
        <taxon>Ascomycota</taxon>
        <taxon>Pezizomycotina</taxon>
        <taxon>Dothideomycetes</taxon>
        <taxon>Dothideomycetes incertae sedis</taxon>
        <taxon>Botryosphaeriales</taxon>
        <taxon>Aplosporellaceae</taxon>
        <taxon>Aplosporella</taxon>
    </lineage>
</organism>
<dbReference type="CDD" id="cd20551">
    <property type="entry name" value="CYCLIN_TFIIB_rpt1"/>
    <property type="match status" value="1"/>
</dbReference>
<evidence type="ECO:0000256" key="1">
    <source>
        <dbReference type="ARBA" id="ARBA00010857"/>
    </source>
</evidence>
<evidence type="ECO:0000313" key="12">
    <source>
        <dbReference type="EMBL" id="KAF2146011.1"/>
    </source>
</evidence>
<keyword evidence="13" id="KW-1185">Reference proteome</keyword>
<evidence type="ECO:0000256" key="2">
    <source>
        <dbReference type="ARBA" id="ARBA00013932"/>
    </source>
</evidence>
<accession>A0A6A6BTR0</accession>
<dbReference type="InterPro" id="IPR013137">
    <property type="entry name" value="Znf_TFIIB"/>
</dbReference>
<dbReference type="Pfam" id="PF08271">
    <property type="entry name" value="Zn_Ribbon_TF"/>
    <property type="match status" value="1"/>
</dbReference>
<keyword evidence="9" id="KW-0863">Zinc-finger</keyword>
<dbReference type="RefSeq" id="XP_033401723.1">
    <property type="nucleotide sequence ID" value="XM_033538647.1"/>
</dbReference>
<dbReference type="PANTHER" id="PTHR11618">
    <property type="entry name" value="TRANSCRIPTION INITIATION FACTOR IIB-RELATED"/>
    <property type="match status" value="1"/>
</dbReference>
<evidence type="ECO:0000256" key="3">
    <source>
        <dbReference type="ARBA" id="ARBA00022737"/>
    </source>
</evidence>
<protein>
    <recommendedName>
        <fullName evidence="2">Transcription initiation factor IIB</fullName>
    </recommendedName>
    <alternativeName>
        <fullName evidence="6">General transcription factor TFIIB</fullName>
    </alternativeName>
</protein>
<dbReference type="EMBL" id="ML995476">
    <property type="protein sequence ID" value="KAF2146011.1"/>
    <property type="molecule type" value="Genomic_DNA"/>
</dbReference>
<keyword evidence="9" id="KW-0862">Zinc</keyword>
<evidence type="ECO:0000313" key="13">
    <source>
        <dbReference type="Proteomes" id="UP000799438"/>
    </source>
</evidence>
<dbReference type="InterPro" id="IPR000812">
    <property type="entry name" value="TFIIB"/>
</dbReference>
<dbReference type="AlphaFoldDB" id="A0A6A6BTR0"/>
<evidence type="ECO:0000256" key="10">
    <source>
        <dbReference type="SAM" id="MobiDB-lite"/>
    </source>
</evidence>
<dbReference type="PROSITE" id="PS51134">
    <property type="entry name" value="ZF_TFIIB"/>
    <property type="match status" value="1"/>
</dbReference>
<name>A0A6A6BTR0_9PEZI</name>
<dbReference type="GO" id="GO:0008270">
    <property type="term" value="F:zinc ion binding"/>
    <property type="evidence" value="ECO:0007669"/>
    <property type="project" value="UniProtKB-KW"/>
</dbReference>
<dbReference type="InterPro" id="IPR013763">
    <property type="entry name" value="Cyclin-like_dom"/>
</dbReference>
<evidence type="ECO:0000256" key="7">
    <source>
        <dbReference type="ARBA" id="ARBA00056616"/>
    </source>
</evidence>
<feature type="region of interest" description="Disordered" evidence="10">
    <location>
        <begin position="78"/>
        <end position="98"/>
    </location>
</feature>
<comment type="similarity">
    <text evidence="1">Belongs to the TFIIB family.</text>
</comment>
<proteinExistence type="inferred from homology"/>
<dbReference type="FunFam" id="1.10.472.170:FF:000001">
    <property type="entry name" value="Transcription initiation factor IIB"/>
    <property type="match status" value="1"/>
</dbReference>
<dbReference type="GO" id="GO:0016251">
    <property type="term" value="F:RNA polymerase II general transcription initiation factor activity"/>
    <property type="evidence" value="ECO:0007669"/>
    <property type="project" value="TreeGrafter"/>
</dbReference>
<comment type="function">
    <text evidence="7">General factor that plays a major role in the activation of eukaryotic genes transcribed by RNA polymerase II.</text>
</comment>
<comment type="subunit">
    <text evidence="8">Associates with TFIID-IIA (DA complex) to form TFIID-IIA-IIB (DAB-complex) which is then recognized by polymerase II.</text>
</comment>
<evidence type="ECO:0000256" key="5">
    <source>
        <dbReference type="ARBA" id="ARBA00023163"/>
    </source>
</evidence>
<keyword evidence="9" id="KW-0479">Metal-binding</keyword>
<keyword evidence="5" id="KW-0804">Transcription</keyword>
<dbReference type="SUPFAM" id="SSF47954">
    <property type="entry name" value="Cyclin-like"/>
    <property type="match status" value="2"/>
</dbReference>
<dbReference type="SMART" id="SM00385">
    <property type="entry name" value="CYCLIN"/>
    <property type="match status" value="2"/>
</dbReference>
<dbReference type="PANTHER" id="PTHR11618:SF13">
    <property type="entry name" value="TRANSCRIPTION INITIATION FACTOR IIB"/>
    <property type="match status" value="1"/>
</dbReference>
<dbReference type="GO" id="GO:0017025">
    <property type="term" value="F:TBP-class protein binding"/>
    <property type="evidence" value="ECO:0007669"/>
    <property type="project" value="InterPro"/>
</dbReference>
<keyword evidence="3" id="KW-0677">Repeat</keyword>
<gene>
    <name evidence="12" type="ORF">K452DRAFT_263477</name>
</gene>
<evidence type="ECO:0000256" key="8">
    <source>
        <dbReference type="ARBA" id="ARBA00066213"/>
    </source>
</evidence>
<dbReference type="SUPFAM" id="SSF57783">
    <property type="entry name" value="Zinc beta-ribbon"/>
    <property type="match status" value="1"/>
</dbReference>
<evidence type="ECO:0000256" key="9">
    <source>
        <dbReference type="PROSITE-ProRule" id="PRU00469"/>
    </source>
</evidence>
<dbReference type="Pfam" id="PF00382">
    <property type="entry name" value="TFIIB"/>
    <property type="match status" value="2"/>
</dbReference>
<evidence type="ECO:0000259" key="11">
    <source>
        <dbReference type="PROSITE" id="PS51134"/>
    </source>
</evidence>
<evidence type="ECO:0000256" key="6">
    <source>
        <dbReference type="ARBA" id="ARBA00031706"/>
    </source>
</evidence>
<dbReference type="OrthoDB" id="25790at2759"/>
<feature type="domain" description="TFIIB-type" evidence="11">
    <location>
        <begin position="33"/>
        <end position="66"/>
    </location>
</feature>
<keyword evidence="4" id="KW-0805">Transcription regulation</keyword>
<dbReference type="GO" id="GO:0051123">
    <property type="term" value="P:RNA polymerase II preinitiation complex assembly"/>
    <property type="evidence" value="ECO:0007669"/>
    <property type="project" value="UniProtKB-ARBA"/>
</dbReference>
<reference evidence="12" key="1">
    <citation type="journal article" date="2020" name="Stud. Mycol.">
        <title>101 Dothideomycetes genomes: a test case for predicting lifestyles and emergence of pathogens.</title>
        <authorList>
            <person name="Haridas S."/>
            <person name="Albert R."/>
            <person name="Binder M."/>
            <person name="Bloem J."/>
            <person name="Labutti K."/>
            <person name="Salamov A."/>
            <person name="Andreopoulos B."/>
            <person name="Baker S."/>
            <person name="Barry K."/>
            <person name="Bills G."/>
            <person name="Bluhm B."/>
            <person name="Cannon C."/>
            <person name="Castanera R."/>
            <person name="Culley D."/>
            <person name="Daum C."/>
            <person name="Ezra D."/>
            <person name="Gonzalez J."/>
            <person name="Henrissat B."/>
            <person name="Kuo A."/>
            <person name="Liang C."/>
            <person name="Lipzen A."/>
            <person name="Lutzoni F."/>
            <person name="Magnuson J."/>
            <person name="Mondo S."/>
            <person name="Nolan M."/>
            <person name="Ohm R."/>
            <person name="Pangilinan J."/>
            <person name="Park H.-J."/>
            <person name="Ramirez L."/>
            <person name="Alfaro M."/>
            <person name="Sun H."/>
            <person name="Tritt A."/>
            <person name="Yoshinaga Y."/>
            <person name="Zwiers L.-H."/>
            <person name="Turgeon B."/>
            <person name="Goodwin S."/>
            <person name="Spatafora J."/>
            <person name="Crous P."/>
            <person name="Grigoriev I."/>
        </authorList>
    </citation>
    <scope>NUCLEOTIDE SEQUENCE</scope>
    <source>
        <strain evidence="12">CBS 121167</strain>
    </source>
</reference>
<dbReference type="InterPro" id="IPR013150">
    <property type="entry name" value="TFIIB_cyclin"/>
</dbReference>